<dbReference type="GO" id="GO:0005737">
    <property type="term" value="C:cytoplasm"/>
    <property type="evidence" value="ECO:0007669"/>
    <property type="project" value="UniProtKB-SubCell"/>
</dbReference>
<dbReference type="InterPro" id="IPR005631">
    <property type="entry name" value="SDH"/>
</dbReference>
<comment type="caution">
    <text evidence="6">The sequence shown here is derived from an EMBL/GenBank/DDBJ whole genome shotgun (WGS) entry which is preliminary data.</text>
</comment>
<evidence type="ECO:0000256" key="4">
    <source>
        <dbReference type="ARBA" id="ARBA00022490"/>
    </source>
</evidence>
<proteinExistence type="inferred from homology"/>
<dbReference type="PANTHER" id="PTHR39585">
    <property type="entry name" value="FAD ASSEMBLY FACTOR SDHE"/>
    <property type="match status" value="1"/>
</dbReference>
<keyword evidence="4" id="KW-0963">Cytoplasm</keyword>
<comment type="subcellular location">
    <subcellularLocation>
        <location evidence="1">Cytoplasm</location>
    </subcellularLocation>
</comment>
<dbReference type="EMBL" id="MTEJ01000179">
    <property type="protein sequence ID" value="OQX08303.1"/>
    <property type="molecule type" value="Genomic_DNA"/>
</dbReference>
<dbReference type="AlphaFoldDB" id="A0A1Y1QL49"/>
<accession>A0A1Y1QL49</accession>
<dbReference type="InterPro" id="IPR036714">
    <property type="entry name" value="SDH_sf"/>
</dbReference>
<evidence type="ECO:0000256" key="5">
    <source>
        <dbReference type="ARBA" id="ARBA00023186"/>
    </source>
</evidence>
<dbReference type="SUPFAM" id="SSF109910">
    <property type="entry name" value="YgfY-like"/>
    <property type="match status" value="1"/>
</dbReference>
<dbReference type="Pfam" id="PF03937">
    <property type="entry name" value="Sdh5"/>
    <property type="match status" value="1"/>
</dbReference>
<evidence type="ECO:0000256" key="2">
    <source>
        <dbReference type="ARBA" id="ARBA00008571"/>
    </source>
</evidence>
<sequence length="78" mass="9244">MSEFSRLKMRSRRGLKELDVVFQHYLEHHYPVADAIEIQRLDELLSLQDPVLLDMLLAMIAVPDEYAELIEKLRKPHE</sequence>
<name>A0A1Y1QL49_9GAMM</name>
<organism evidence="6 7">
    <name type="scientific">Thiothrix lacustris</name>
    <dbReference type="NCBI Taxonomy" id="525917"/>
    <lineage>
        <taxon>Bacteria</taxon>
        <taxon>Pseudomonadati</taxon>
        <taxon>Pseudomonadota</taxon>
        <taxon>Gammaproteobacteria</taxon>
        <taxon>Thiotrichales</taxon>
        <taxon>Thiotrichaceae</taxon>
        <taxon>Thiothrix</taxon>
    </lineage>
</organism>
<evidence type="ECO:0000256" key="3">
    <source>
        <dbReference type="ARBA" id="ARBA00019418"/>
    </source>
</evidence>
<dbReference type="PANTHER" id="PTHR39585:SF1">
    <property type="entry name" value="FAD ASSEMBLY FACTOR SDHE"/>
    <property type="match status" value="1"/>
</dbReference>
<evidence type="ECO:0000256" key="1">
    <source>
        <dbReference type="ARBA" id="ARBA00004496"/>
    </source>
</evidence>
<comment type="similarity">
    <text evidence="2">Belongs to the SdhE FAD assembly factor family.</text>
</comment>
<dbReference type="InterPro" id="IPR050531">
    <property type="entry name" value="SdhE_FAD_assembly_factor"/>
</dbReference>
<evidence type="ECO:0000313" key="7">
    <source>
        <dbReference type="Proteomes" id="UP000192491"/>
    </source>
</evidence>
<keyword evidence="5" id="KW-0143">Chaperone</keyword>
<dbReference type="Gene3D" id="1.10.150.250">
    <property type="entry name" value="Flavinator of succinate dehydrogenase"/>
    <property type="match status" value="1"/>
</dbReference>
<protein>
    <recommendedName>
        <fullName evidence="3">FAD assembly factor SdhE</fullName>
    </recommendedName>
</protein>
<reference evidence="6 7" key="1">
    <citation type="submission" date="2017-01" db="EMBL/GenBank/DDBJ databases">
        <title>Novel large sulfur bacteria in the metagenomes of groundwater-fed chemosynthetic microbial mats in the Lake Huron basin.</title>
        <authorList>
            <person name="Sharrar A.M."/>
            <person name="Flood B.E."/>
            <person name="Bailey J.V."/>
            <person name="Jones D.S."/>
            <person name="Biddanda B."/>
            <person name="Ruberg S.A."/>
            <person name="Marcus D.N."/>
            <person name="Dick G.J."/>
        </authorList>
    </citation>
    <scope>NUCLEOTIDE SEQUENCE [LARGE SCALE GENOMIC DNA]</scope>
    <source>
        <strain evidence="6">A8</strain>
    </source>
</reference>
<dbReference type="GO" id="GO:0006105">
    <property type="term" value="P:succinate metabolic process"/>
    <property type="evidence" value="ECO:0007669"/>
    <property type="project" value="TreeGrafter"/>
</dbReference>
<gene>
    <name evidence="6" type="ORF">BWK73_25795</name>
</gene>
<dbReference type="Proteomes" id="UP000192491">
    <property type="component" value="Unassembled WGS sequence"/>
</dbReference>
<evidence type="ECO:0000313" key="6">
    <source>
        <dbReference type="EMBL" id="OQX08303.1"/>
    </source>
</evidence>